<dbReference type="GO" id="GO:0007166">
    <property type="term" value="P:cell surface receptor signaling pathway"/>
    <property type="evidence" value="ECO:0007669"/>
    <property type="project" value="TreeGrafter"/>
</dbReference>
<accession>A0AAR2LJE4</accession>
<keyword evidence="10" id="KW-0393">Immunoglobulin domain</keyword>
<dbReference type="Ensembl" id="ENSPNAT00000042046.1">
    <property type="protein sequence ID" value="ENSPNAP00000076680.1"/>
    <property type="gene ID" value="ENSPNAG00000032626.1"/>
</dbReference>
<evidence type="ECO:0000256" key="1">
    <source>
        <dbReference type="ARBA" id="ARBA00004251"/>
    </source>
</evidence>
<evidence type="ECO:0000313" key="12">
    <source>
        <dbReference type="Ensembl" id="ENSPNAP00000076680.1"/>
    </source>
</evidence>
<evidence type="ECO:0000313" key="13">
    <source>
        <dbReference type="Proteomes" id="UP001501920"/>
    </source>
</evidence>
<organism evidence="12 13">
    <name type="scientific">Pygocentrus nattereri</name>
    <name type="common">Red-bellied piranha</name>
    <dbReference type="NCBI Taxonomy" id="42514"/>
    <lineage>
        <taxon>Eukaryota</taxon>
        <taxon>Metazoa</taxon>
        <taxon>Chordata</taxon>
        <taxon>Craniata</taxon>
        <taxon>Vertebrata</taxon>
        <taxon>Euteleostomi</taxon>
        <taxon>Actinopterygii</taxon>
        <taxon>Neopterygii</taxon>
        <taxon>Teleostei</taxon>
        <taxon>Ostariophysi</taxon>
        <taxon>Characiformes</taxon>
        <taxon>Characoidei</taxon>
        <taxon>Pygocentrus</taxon>
    </lineage>
</organism>
<dbReference type="Gene3D" id="2.60.40.10">
    <property type="entry name" value="Immunoglobulins"/>
    <property type="match status" value="2"/>
</dbReference>
<dbReference type="InterPro" id="IPR007110">
    <property type="entry name" value="Ig-like_dom"/>
</dbReference>
<dbReference type="SMART" id="SM00406">
    <property type="entry name" value="IGv"/>
    <property type="match status" value="2"/>
</dbReference>
<keyword evidence="6" id="KW-0472">Membrane</keyword>
<dbReference type="GO" id="GO:0009897">
    <property type="term" value="C:external side of plasma membrane"/>
    <property type="evidence" value="ECO:0007669"/>
    <property type="project" value="TreeGrafter"/>
</dbReference>
<keyword evidence="9" id="KW-0325">Glycoprotein</keyword>
<dbReference type="InterPro" id="IPR051713">
    <property type="entry name" value="T-cell_Activation_Regulation"/>
</dbReference>
<dbReference type="InterPro" id="IPR013106">
    <property type="entry name" value="Ig_V-set"/>
</dbReference>
<keyword evidence="13" id="KW-1185">Reference proteome</keyword>
<keyword evidence="2" id="KW-1003">Cell membrane</keyword>
<dbReference type="Pfam" id="PF07686">
    <property type="entry name" value="V-set"/>
    <property type="match status" value="1"/>
</dbReference>
<feature type="domain" description="Ig-like" evidence="11">
    <location>
        <begin position="126"/>
        <end position="206"/>
    </location>
</feature>
<feature type="domain" description="Ig-like" evidence="11">
    <location>
        <begin position="21"/>
        <end position="104"/>
    </location>
</feature>
<reference evidence="12" key="3">
    <citation type="submission" date="2025-09" db="UniProtKB">
        <authorList>
            <consortium name="Ensembl"/>
        </authorList>
    </citation>
    <scope>IDENTIFICATION</scope>
</reference>
<dbReference type="GO" id="GO:0006955">
    <property type="term" value="P:immune response"/>
    <property type="evidence" value="ECO:0007669"/>
    <property type="project" value="TreeGrafter"/>
</dbReference>
<reference evidence="12" key="2">
    <citation type="submission" date="2025-08" db="UniProtKB">
        <authorList>
            <consortium name="Ensembl"/>
        </authorList>
    </citation>
    <scope>IDENTIFICATION</scope>
</reference>
<dbReference type="AlphaFoldDB" id="A0AAR2LJE4"/>
<evidence type="ECO:0000256" key="7">
    <source>
        <dbReference type="ARBA" id="ARBA00023157"/>
    </source>
</evidence>
<evidence type="ECO:0000256" key="2">
    <source>
        <dbReference type="ARBA" id="ARBA00022475"/>
    </source>
</evidence>
<keyword evidence="5" id="KW-1133">Transmembrane helix</keyword>
<sequence length="307" mass="34308">MRLSAACTLEKKKLSITAPIGGSVLLPCYCTDLHTTPERFMWQKYNRTRWEVISSESGQYRDRFHLVNGHSPGNLSLLISHLTEEDGGVYWCGVKYSYRTIRLTVKGCTLVNNEQILNITAHKRGSVLLPCYCTDLHTKPETFSWKKDKPHRKTWEEISNRFQLVNGHSPGNLSLLISHLTEEDGGSYWCGVKDSYRIILLTNQLSPTCISPPHHCSSTIVCKFVQHTFYSCSVSASNSSFSTDGPPNAIASTAVVSVQTSPTTSTTHSSQKPEGQHSSLTAAQLTILELHFIFKAFLRSQEKHCKG</sequence>
<name>A0AAR2LJE4_PYGNA</name>
<keyword evidence="3" id="KW-0812">Transmembrane</keyword>
<dbReference type="InterPro" id="IPR013151">
    <property type="entry name" value="Immunoglobulin_dom"/>
</dbReference>
<keyword evidence="7" id="KW-1015">Disulfide bond</keyword>
<evidence type="ECO:0000256" key="4">
    <source>
        <dbReference type="ARBA" id="ARBA00022729"/>
    </source>
</evidence>
<comment type="subcellular location">
    <subcellularLocation>
        <location evidence="1">Cell membrane</location>
        <topology evidence="1">Single-pass type I membrane protein</topology>
    </subcellularLocation>
</comment>
<dbReference type="Proteomes" id="UP001501920">
    <property type="component" value="Chromosome 4"/>
</dbReference>
<evidence type="ECO:0000256" key="10">
    <source>
        <dbReference type="ARBA" id="ARBA00023319"/>
    </source>
</evidence>
<dbReference type="InterPro" id="IPR036179">
    <property type="entry name" value="Ig-like_dom_sf"/>
</dbReference>
<dbReference type="GO" id="GO:0042130">
    <property type="term" value="P:negative regulation of T cell proliferation"/>
    <property type="evidence" value="ECO:0007669"/>
    <property type="project" value="TreeGrafter"/>
</dbReference>
<evidence type="ECO:0000256" key="3">
    <source>
        <dbReference type="ARBA" id="ARBA00022692"/>
    </source>
</evidence>
<evidence type="ECO:0000256" key="8">
    <source>
        <dbReference type="ARBA" id="ARBA00023170"/>
    </source>
</evidence>
<reference evidence="12 13" key="1">
    <citation type="submission" date="2020-10" db="EMBL/GenBank/DDBJ databases">
        <title>Pygocentrus nattereri (red-bellied piranha) genome, fPygNat1, primary haplotype.</title>
        <authorList>
            <person name="Myers G."/>
            <person name="Meyer A."/>
            <person name="Karagic N."/>
            <person name="Pippel M."/>
            <person name="Winkler S."/>
            <person name="Tracey A."/>
            <person name="Wood J."/>
            <person name="Formenti G."/>
            <person name="Howe K."/>
            <person name="Fedrigo O."/>
            <person name="Jarvis E.D."/>
        </authorList>
    </citation>
    <scope>NUCLEOTIDE SEQUENCE [LARGE SCALE GENOMIC DNA]</scope>
</reference>
<evidence type="ECO:0000256" key="9">
    <source>
        <dbReference type="ARBA" id="ARBA00023180"/>
    </source>
</evidence>
<dbReference type="InterPro" id="IPR003599">
    <property type="entry name" value="Ig_sub"/>
</dbReference>
<dbReference type="PANTHER" id="PTHR25466">
    <property type="entry name" value="T-LYMPHOCYTE ACTIVATION ANTIGEN"/>
    <property type="match status" value="1"/>
</dbReference>
<dbReference type="PROSITE" id="PS50835">
    <property type="entry name" value="IG_LIKE"/>
    <property type="match status" value="2"/>
</dbReference>
<dbReference type="PANTHER" id="PTHR25466:SF14">
    <property type="entry name" value="BUTYROPHILIN SUBFAMILY 2 MEMBER A2-LIKE-RELATED"/>
    <property type="match status" value="1"/>
</dbReference>
<dbReference type="GO" id="GO:0071222">
    <property type="term" value="P:cellular response to lipopolysaccharide"/>
    <property type="evidence" value="ECO:0007669"/>
    <property type="project" value="TreeGrafter"/>
</dbReference>
<dbReference type="GO" id="GO:0042102">
    <property type="term" value="P:positive regulation of T cell proliferation"/>
    <property type="evidence" value="ECO:0007669"/>
    <property type="project" value="TreeGrafter"/>
</dbReference>
<dbReference type="InterPro" id="IPR013783">
    <property type="entry name" value="Ig-like_fold"/>
</dbReference>
<proteinExistence type="predicted"/>
<keyword evidence="4" id="KW-0732">Signal</keyword>
<dbReference type="SMART" id="SM00409">
    <property type="entry name" value="IG"/>
    <property type="match status" value="2"/>
</dbReference>
<evidence type="ECO:0000256" key="6">
    <source>
        <dbReference type="ARBA" id="ARBA00023136"/>
    </source>
</evidence>
<dbReference type="GO" id="GO:0031295">
    <property type="term" value="P:T cell costimulation"/>
    <property type="evidence" value="ECO:0007669"/>
    <property type="project" value="TreeGrafter"/>
</dbReference>
<keyword evidence="8" id="KW-0675">Receptor</keyword>
<evidence type="ECO:0000256" key="5">
    <source>
        <dbReference type="ARBA" id="ARBA00022989"/>
    </source>
</evidence>
<dbReference type="SUPFAM" id="SSF48726">
    <property type="entry name" value="Immunoglobulin"/>
    <property type="match status" value="2"/>
</dbReference>
<dbReference type="GeneTree" id="ENSGT01120000272172"/>
<evidence type="ECO:0000259" key="11">
    <source>
        <dbReference type="PROSITE" id="PS50835"/>
    </source>
</evidence>
<dbReference type="Pfam" id="PF00047">
    <property type="entry name" value="ig"/>
    <property type="match status" value="1"/>
</dbReference>
<protein>
    <recommendedName>
        <fullName evidence="11">Ig-like domain-containing protein</fullName>
    </recommendedName>
</protein>